<name>A0AAD7BZ65_9AGAR</name>
<comment type="caution">
    <text evidence="2">The sequence shown here is derived from an EMBL/GenBank/DDBJ whole genome shotgun (WGS) entry which is preliminary data.</text>
</comment>
<feature type="compositionally biased region" description="Low complexity" evidence="1">
    <location>
        <begin position="30"/>
        <end position="39"/>
    </location>
</feature>
<feature type="compositionally biased region" description="Basic and acidic residues" evidence="1">
    <location>
        <begin position="545"/>
        <end position="564"/>
    </location>
</feature>
<dbReference type="InterPro" id="IPR019734">
    <property type="entry name" value="TPR_rpt"/>
</dbReference>
<feature type="region of interest" description="Disordered" evidence="1">
    <location>
        <begin position="823"/>
        <end position="849"/>
    </location>
</feature>
<dbReference type="Gene3D" id="1.25.40.10">
    <property type="entry name" value="Tetratricopeptide repeat domain"/>
    <property type="match status" value="3"/>
</dbReference>
<organism evidence="2 3">
    <name type="scientific">Roridomyces roridus</name>
    <dbReference type="NCBI Taxonomy" id="1738132"/>
    <lineage>
        <taxon>Eukaryota</taxon>
        <taxon>Fungi</taxon>
        <taxon>Dikarya</taxon>
        <taxon>Basidiomycota</taxon>
        <taxon>Agaricomycotina</taxon>
        <taxon>Agaricomycetes</taxon>
        <taxon>Agaricomycetidae</taxon>
        <taxon>Agaricales</taxon>
        <taxon>Marasmiineae</taxon>
        <taxon>Mycenaceae</taxon>
        <taxon>Roridomyces</taxon>
    </lineage>
</organism>
<dbReference type="PANTHER" id="PTHR23082:SF0">
    <property type="entry name" value="GENERAL TRANSCRIPTION FACTOR 3C POLYPEPTIDE 3"/>
    <property type="match status" value="1"/>
</dbReference>
<feature type="region of interest" description="Disordered" evidence="1">
    <location>
        <begin position="16"/>
        <end position="54"/>
    </location>
</feature>
<dbReference type="GO" id="GO:0000127">
    <property type="term" value="C:transcription factor TFIIIC complex"/>
    <property type="evidence" value="ECO:0007669"/>
    <property type="project" value="TreeGrafter"/>
</dbReference>
<proteinExistence type="predicted"/>
<dbReference type="InterPro" id="IPR039340">
    <property type="entry name" value="Tfc4/TFIIIC-102/Sfc4"/>
</dbReference>
<reference evidence="2" key="1">
    <citation type="submission" date="2023-03" db="EMBL/GenBank/DDBJ databases">
        <title>Massive genome expansion in bonnet fungi (Mycena s.s.) driven by repeated elements and novel gene families across ecological guilds.</title>
        <authorList>
            <consortium name="Lawrence Berkeley National Laboratory"/>
            <person name="Harder C.B."/>
            <person name="Miyauchi S."/>
            <person name="Viragh M."/>
            <person name="Kuo A."/>
            <person name="Thoen E."/>
            <person name="Andreopoulos B."/>
            <person name="Lu D."/>
            <person name="Skrede I."/>
            <person name="Drula E."/>
            <person name="Henrissat B."/>
            <person name="Morin E."/>
            <person name="Kohler A."/>
            <person name="Barry K."/>
            <person name="LaButti K."/>
            <person name="Morin E."/>
            <person name="Salamov A."/>
            <person name="Lipzen A."/>
            <person name="Mereny Z."/>
            <person name="Hegedus B."/>
            <person name="Baldrian P."/>
            <person name="Stursova M."/>
            <person name="Weitz H."/>
            <person name="Taylor A."/>
            <person name="Grigoriev I.V."/>
            <person name="Nagy L.G."/>
            <person name="Martin F."/>
            <person name="Kauserud H."/>
        </authorList>
    </citation>
    <scope>NUCLEOTIDE SEQUENCE</scope>
    <source>
        <strain evidence="2">9284</strain>
    </source>
</reference>
<protein>
    <submittedName>
        <fullName evidence="2">TPR-like protein</fullName>
    </submittedName>
</protein>
<dbReference type="InterPro" id="IPR011990">
    <property type="entry name" value="TPR-like_helical_dom_sf"/>
</dbReference>
<accession>A0AAD7BZ65</accession>
<evidence type="ECO:0000313" key="2">
    <source>
        <dbReference type="EMBL" id="KAJ7634784.1"/>
    </source>
</evidence>
<dbReference type="GO" id="GO:0006383">
    <property type="term" value="P:transcription by RNA polymerase III"/>
    <property type="evidence" value="ECO:0007669"/>
    <property type="project" value="InterPro"/>
</dbReference>
<dbReference type="SMART" id="SM00028">
    <property type="entry name" value="TPR"/>
    <property type="match status" value="6"/>
</dbReference>
<evidence type="ECO:0000256" key="1">
    <source>
        <dbReference type="SAM" id="MobiDB-lite"/>
    </source>
</evidence>
<keyword evidence="3" id="KW-1185">Reference proteome</keyword>
<feature type="region of interest" description="Disordered" evidence="1">
    <location>
        <begin position="525"/>
        <end position="564"/>
    </location>
</feature>
<dbReference type="PANTHER" id="PTHR23082">
    <property type="entry name" value="TRANSCRIPTION INITIATION FACTOR IIIC TFIIIC , POLYPEPTIDE 3-RELATED"/>
    <property type="match status" value="1"/>
</dbReference>
<feature type="compositionally biased region" description="Polar residues" evidence="1">
    <location>
        <begin position="528"/>
        <end position="543"/>
    </location>
</feature>
<evidence type="ECO:0000313" key="3">
    <source>
        <dbReference type="Proteomes" id="UP001221142"/>
    </source>
</evidence>
<gene>
    <name evidence="2" type="ORF">FB45DRAFT_977760</name>
</gene>
<dbReference type="Proteomes" id="UP001221142">
    <property type="component" value="Unassembled WGS sequence"/>
</dbReference>
<dbReference type="SUPFAM" id="SSF48452">
    <property type="entry name" value="TPR-like"/>
    <property type="match status" value="2"/>
</dbReference>
<sequence length="1009" mass="114556">MASHLVLEQDGLIPMDMEDAISIPQDDTSGYESSGSGSEYEPEEPRSRQQESNAEMQIEDDFDRLINNIRINEDTSGNMLSKHWDFNTQDQDAQFRDDLRAASGIGKRRKKGERAVGPSLSFEVRSMIGDGNQAYVDGNLPEAIRVMLEVIRIEPRAASAWSVLAQCHEDMKQDQQALQLRIMAAHLRHDADEWERLARQSKELGYNQQALYCWGKQSRLDPANVNAQWDRASLARDMGDLKTTRSALLLILKRFPHDLAVLSELRTILVELSDFSTCTTLFQAAFEHYQKTFPSGHGRDPATNSDVAGGGFGPLDILVLADLYNTAGDYEQAVDVIRQGCRWLQGRSAQRYWDMCDDDREYDLVDYSRNLGDGPEPGMFPLDINARHRLSIARIKMGEIEEAKIHVSVMLSEEVLDYAPLFVEVADAYFEREMFAEARPIYEILGGDATTSSLHILLQTAICMRMMNDLKEAAEVYEYVRLVDPSHTEAKMKLAEIYEILNEPRKALDLVYEVIDARKRIRMAGGNKDQSGARSQTPLTASLFSEEKDKKKSSDSKAGRSEKLSMEALKELEVSLEQDTLKTHRRLTELWPKISQEEVTELEREWLLQAEKLVDSFRETRQMFTTSLHNFRGMFPAKNRPRAADIEASEDRMASRLVLELGDSSSMKKSLAESTELFRGLHFDEWLRLFFQYAFLVTSRGQFDTAEEVLKHLLLSVAFRSMRYQNAIRLAIITCAISAKRYQSLIDHCRRMVHINQFNNEPLRLLLAALSSGLRATDAFILSPLQKALWREMKIWHLTCKSQDLVRYVPHLKRFSLLNGKDDDEDEAGPANEVTDAPSKKSAPPALPESAKKANPVIFAVYGQMSIAAKSYQTAIFYLLQAFELCPEDPLLSLELAIASAGRAMQRQVDNRHHVVTQAMTFLSRYRQWRQEQPEALGEIDFNFGRMFQQLGLLSHAVTHYQKVLDLAEAQGPECISVAPEAAYNLAAIYVMTGAVPLAKALYRRWLSL</sequence>
<dbReference type="EMBL" id="JARKIF010000007">
    <property type="protein sequence ID" value="KAJ7634784.1"/>
    <property type="molecule type" value="Genomic_DNA"/>
</dbReference>
<dbReference type="AlphaFoldDB" id="A0AAD7BZ65"/>